<dbReference type="AlphaFoldDB" id="A0A255YRH4"/>
<dbReference type="RefSeq" id="WP_094472956.1">
    <property type="nucleotide sequence ID" value="NZ_NOXT01000088.1"/>
</dbReference>
<organism evidence="1 2">
    <name type="scientific">Sandarakinorhabdus cyanobacteriorum</name>
    <dbReference type="NCBI Taxonomy" id="1981098"/>
    <lineage>
        <taxon>Bacteria</taxon>
        <taxon>Pseudomonadati</taxon>
        <taxon>Pseudomonadota</taxon>
        <taxon>Alphaproteobacteria</taxon>
        <taxon>Sphingomonadales</taxon>
        <taxon>Sphingosinicellaceae</taxon>
        <taxon>Sandarakinorhabdus</taxon>
    </lineage>
</organism>
<proteinExistence type="predicted"/>
<protein>
    <submittedName>
        <fullName evidence="1">Uncharacterized protein</fullName>
    </submittedName>
</protein>
<sequence>MNRDNEKRIAAKMAKTLAMMCVRNTGIETLHAGIVPVTHAGDYSDVRVIDADGREIGWNDVSHLDDDQMRALMREIVNRLYTFNVSIDNLEFRNRVDRWARIADRWDEPDEDIAFFQRLAAED</sequence>
<evidence type="ECO:0000313" key="2">
    <source>
        <dbReference type="Proteomes" id="UP000216991"/>
    </source>
</evidence>
<accession>A0A255YRH4</accession>
<dbReference type="Proteomes" id="UP000216991">
    <property type="component" value="Unassembled WGS sequence"/>
</dbReference>
<name>A0A255YRH4_9SPHN</name>
<comment type="caution">
    <text evidence="1">The sequence shown here is derived from an EMBL/GenBank/DDBJ whole genome shotgun (WGS) entry which is preliminary data.</text>
</comment>
<dbReference type="OrthoDB" id="7190444at2"/>
<dbReference type="EMBL" id="NOXT01000088">
    <property type="protein sequence ID" value="OYQ31225.1"/>
    <property type="molecule type" value="Genomic_DNA"/>
</dbReference>
<keyword evidence="2" id="KW-1185">Reference proteome</keyword>
<gene>
    <name evidence="1" type="ORF">CHU93_04480</name>
</gene>
<evidence type="ECO:0000313" key="1">
    <source>
        <dbReference type="EMBL" id="OYQ31225.1"/>
    </source>
</evidence>
<reference evidence="1 2" key="1">
    <citation type="submission" date="2017-07" db="EMBL/GenBank/DDBJ databases">
        <title>Sandarakinorhabdus cyanobacteriorum sp. nov., a novel bacterium isolated from cyanobacterial aggregates in a eutrophic lake.</title>
        <authorList>
            <person name="Cai H."/>
        </authorList>
    </citation>
    <scope>NUCLEOTIDE SEQUENCE [LARGE SCALE GENOMIC DNA]</scope>
    <source>
        <strain evidence="1 2">TH057</strain>
    </source>
</reference>